<keyword evidence="10" id="KW-0411">Iron-sulfur</keyword>
<evidence type="ECO:0000256" key="7">
    <source>
        <dbReference type="ARBA" id="ARBA00022967"/>
    </source>
</evidence>
<dbReference type="AlphaFoldDB" id="A0A916JTD5"/>
<dbReference type="PROSITE" id="PS51656">
    <property type="entry name" value="4FE4S"/>
    <property type="match status" value="1"/>
</dbReference>
<accession>A0A916JTD5</accession>
<evidence type="ECO:0000259" key="13">
    <source>
        <dbReference type="PROSITE" id="PS51656"/>
    </source>
</evidence>
<keyword evidence="8" id="KW-0249">Electron transport</keyword>
<dbReference type="EMBL" id="OU343031">
    <property type="protein sequence ID" value="CAG7600706.1"/>
    <property type="molecule type" value="Genomic_DNA"/>
</dbReference>
<dbReference type="GO" id="GO:0046872">
    <property type="term" value="F:metal ion binding"/>
    <property type="evidence" value="ECO:0007669"/>
    <property type="project" value="UniProtKB-KW"/>
</dbReference>
<proteinExistence type="predicted"/>
<keyword evidence="4" id="KW-0997">Cell inner membrane</keyword>
<dbReference type="Pfam" id="PF04060">
    <property type="entry name" value="FeS"/>
    <property type="match status" value="1"/>
</dbReference>
<dbReference type="InterPro" id="IPR050294">
    <property type="entry name" value="RnfB_subfamily"/>
</dbReference>
<dbReference type="InterPro" id="IPR017896">
    <property type="entry name" value="4Fe4S_Fe-S-bd"/>
</dbReference>
<protein>
    <submittedName>
        <fullName evidence="14">Electron transport complex subunit RsxB</fullName>
    </submittedName>
</protein>
<feature type="domain" description="4Fe-4S ferredoxin-type" evidence="12">
    <location>
        <begin position="94"/>
        <end position="123"/>
    </location>
</feature>
<dbReference type="KEGG" id="vtr:MYVALT_F_01470"/>
<dbReference type="InterPro" id="IPR017900">
    <property type="entry name" value="4Fe4S_Fe_S_CS"/>
</dbReference>
<dbReference type="NCBIfam" id="NF005415">
    <property type="entry name" value="PRK06991.1"/>
    <property type="match status" value="1"/>
</dbReference>
<evidence type="ECO:0000259" key="12">
    <source>
        <dbReference type="PROSITE" id="PS51379"/>
    </source>
</evidence>
<evidence type="ECO:0000256" key="8">
    <source>
        <dbReference type="ARBA" id="ARBA00022982"/>
    </source>
</evidence>
<feature type="domain" description="4Fe-4S ferredoxin-type" evidence="12">
    <location>
        <begin position="124"/>
        <end position="153"/>
    </location>
</feature>
<evidence type="ECO:0000256" key="5">
    <source>
        <dbReference type="ARBA" id="ARBA00022723"/>
    </source>
</evidence>
<dbReference type="PANTHER" id="PTHR42859">
    <property type="entry name" value="OXIDOREDUCTASE"/>
    <property type="match status" value="1"/>
</dbReference>
<gene>
    <name evidence="14" type="ORF">MYVALT_F_01470</name>
</gene>
<dbReference type="Pfam" id="PF14697">
    <property type="entry name" value="Fer4_21"/>
    <property type="match status" value="1"/>
</dbReference>
<dbReference type="SUPFAM" id="SSF54862">
    <property type="entry name" value="4Fe-4S ferredoxins"/>
    <property type="match status" value="1"/>
</dbReference>
<keyword evidence="5" id="KW-0479">Metal-binding</keyword>
<dbReference type="Proteomes" id="UP000693996">
    <property type="component" value="Chromosome"/>
</dbReference>
<evidence type="ECO:0000256" key="3">
    <source>
        <dbReference type="ARBA" id="ARBA00022485"/>
    </source>
</evidence>
<evidence type="ECO:0000313" key="14">
    <source>
        <dbReference type="EMBL" id="CAG7600706.1"/>
    </source>
</evidence>
<evidence type="ECO:0000256" key="11">
    <source>
        <dbReference type="ARBA" id="ARBA00023136"/>
    </source>
</evidence>
<keyword evidence="2" id="KW-1003">Cell membrane</keyword>
<evidence type="ECO:0000256" key="2">
    <source>
        <dbReference type="ARBA" id="ARBA00022475"/>
    </source>
</evidence>
<reference evidence="14" key="1">
    <citation type="submission" date="2021-06" db="EMBL/GenBank/DDBJ databases">
        <authorList>
            <person name="Szabo G."/>
        </authorList>
    </citation>
    <scope>NUCLEOTIDE SEQUENCE</scope>
    <source>
        <strain evidence="14">MYVALT</strain>
    </source>
</reference>
<dbReference type="PROSITE" id="PS51379">
    <property type="entry name" value="4FE4S_FER_2"/>
    <property type="match status" value="2"/>
</dbReference>
<keyword evidence="15" id="KW-1185">Reference proteome</keyword>
<dbReference type="GO" id="GO:0051539">
    <property type="term" value="F:4 iron, 4 sulfur cluster binding"/>
    <property type="evidence" value="ECO:0007669"/>
    <property type="project" value="UniProtKB-KW"/>
</dbReference>
<dbReference type="PROSITE" id="PS00198">
    <property type="entry name" value="4FE4S_FER_1"/>
    <property type="match status" value="1"/>
</dbReference>
<dbReference type="Gene3D" id="3.30.70.20">
    <property type="match status" value="1"/>
</dbReference>
<dbReference type="Gene3D" id="1.10.15.40">
    <property type="entry name" value="Electron transport complex subunit B, putative Fe-S cluster"/>
    <property type="match status" value="1"/>
</dbReference>
<evidence type="ECO:0000256" key="10">
    <source>
        <dbReference type="ARBA" id="ARBA00023014"/>
    </source>
</evidence>
<keyword evidence="1" id="KW-0813">Transport</keyword>
<keyword evidence="11" id="KW-0472">Membrane</keyword>
<evidence type="ECO:0000256" key="6">
    <source>
        <dbReference type="ARBA" id="ARBA00022737"/>
    </source>
</evidence>
<evidence type="ECO:0000313" key="15">
    <source>
        <dbReference type="Proteomes" id="UP000693996"/>
    </source>
</evidence>
<dbReference type="GO" id="GO:0009055">
    <property type="term" value="F:electron transfer activity"/>
    <property type="evidence" value="ECO:0007669"/>
    <property type="project" value="InterPro"/>
</dbReference>
<keyword evidence="6" id="KW-0677">Repeat</keyword>
<feature type="domain" description="4Fe-4S" evidence="13">
    <location>
        <begin position="18"/>
        <end position="78"/>
    </location>
</feature>
<evidence type="ECO:0000256" key="4">
    <source>
        <dbReference type="ARBA" id="ARBA00022519"/>
    </source>
</evidence>
<organism evidence="14 15">
    <name type="scientific">Candidatus Vallotiella hemipterorum</name>
    <dbReference type="NCBI Taxonomy" id="1177213"/>
    <lineage>
        <taxon>Bacteria</taxon>
        <taxon>Pseudomonadati</taxon>
        <taxon>Pseudomonadota</taxon>
        <taxon>Betaproteobacteria</taxon>
        <taxon>Burkholderiales</taxon>
        <taxon>Burkholderiaceae</taxon>
        <taxon>Candidatus Vallotiella</taxon>
    </lineage>
</organism>
<name>A0A916JTD5_9BURK</name>
<dbReference type="InterPro" id="IPR007202">
    <property type="entry name" value="4Fe-4S_dom"/>
</dbReference>
<keyword evidence="3" id="KW-0004">4Fe-4S</keyword>
<dbReference type="PANTHER" id="PTHR42859:SF3">
    <property type="entry name" value="ION-TRANSLOCATING OXIDOREDUCTASE COMPLEX SUBUNIT B"/>
    <property type="match status" value="1"/>
</dbReference>
<evidence type="ECO:0000256" key="9">
    <source>
        <dbReference type="ARBA" id="ARBA00023004"/>
    </source>
</evidence>
<keyword evidence="9" id="KW-0408">Iron</keyword>
<evidence type="ECO:0000256" key="1">
    <source>
        <dbReference type="ARBA" id="ARBA00022448"/>
    </source>
</evidence>
<keyword evidence="7" id="KW-1278">Translocase</keyword>
<dbReference type="NCBIfam" id="TIGR01944">
    <property type="entry name" value="rnfB"/>
    <property type="match status" value="1"/>
</dbReference>
<sequence>MDKYASYFLTYLGSNTVSVSPSLADRIDDLLPQTQCTKCGYNGCRPYADAIANGVASYNQCPPGGRQGVARLASLLNKPIIPLNPINGVERVRLRAVIDETICIGCTLCTQACPVDAIVGAPKQLHTVLLDWCTGCDLCIAPCPVNCIEMIPITEIATGWDAWSPQQAEAARQRHETRNLRIRKKRDQAQQHAASRHAILPVKLPPALEWALTAATTISASSLEVRLIALLKNYIAIRKQAVIKMALARIHNKKEELVAQGGVVPRNILGVSISIQEQIDATKAGQQSLD</sequence>
<dbReference type="InterPro" id="IPR010207">
    <property type="entry name" value="Elect_transpt_cplx_RnfB/RsxB"/>
</dbReference>